<evidence type="ECO:0000313" key="14">
    <source>
        <dbReference type="EMBL" id="KAG0502041.1"/>
    </source>
</evidence>
<dbReference type="PANTHER" id="PTHR31948">
    <property type="entry name" value="ZINC-FINGER HOMEODOMAIN PROTEIN 2"/>
    <property type="match status" value="1"/>
</dbReference>
<dbReference type="InterPro" id="IPR009057">
    <property type="entry name" value="Homeodomain-like_sf"/>
</dbReference>
<feature type="domain" description="ZF-HD dimerization-type" evidence="13">
    <location>
        <begin position="42"/>
        <end position="93"/>
    </location>
</feature>
<accession>A0A835S157</accession>
<dbReference type="PROSITE" id="PS51523">
    <property type="entry name" value="ZF_HD_DIMER"/>
    <property type="match status" value="1"/>
</dbReference>
<dbReference type="OrthoDB" id="1929626at2759"/>
<feature type="region of interest" description="Disordered" evidence="12">
    <location>
        <begin position="272"/>
        <end position="300"/>
    </location>
</feature>
<dbReference type="SUPFAM" id="SSF46689">
    <property type="entry name" value="Homeodomain-like"/>
    <property type="match status" value="1"/>
</dbReference>
<protein>
    <recommendedName>
        <fullName evidence="13">ZF-HD dimerization-type domain-containing protein</fullName>
    </recommendedName>
</protein>
<evidence type="ECO:0000256" key="7">
    <source>
        <dbReference type="ARBA" id="ARBA00023015"/>
    </source>
</evidence>
<evidence type="ECO:0000256" key="3">
    <source>
        <dbReference type="ARBA" id="ARBA00011416"/>
    </source>
</evidence>
<keyword evidence="7" id="KW-0805">Transcription regulation</keyword>
<organism evidence="14 15">
    <name type="scientific">Vanilla planifolia</name>
    <name type="common">Vanilla</name>
    <dbReference type="NCBI Taxonomy" id="51239"/>
    <lineage>
        <taxon>Eukaryota</taxon>
        <taxon>Viridiplantae</taxon>
        <taxon>Streptophyta</taxon>
        <taxon>Embryophyta</taxon>
        <taxon>Tracheophyta</taxon>
        <taxon>Spermatophyta</taxon>
        <taxon>Magnoliopsida</taxon>
        <taxon>Liliopsida</taxon>
        <taxon>Asparagales</taxon>
        <taxon>Orchidaceae</taxon>
        <taxon>Vanilloideae</taxon>
        <taxon>Vanilleae</taxon>
        <taxon>Vanilla</taxon>
    </lineage>
</organism>
<evidence type="ECO:0000259" key="13">
    <source>
        <dbReference type="PROSITE" id="PS51523"/>
    </source>
</evidence>
<feature type="compositionally biased region" description="Basic and acidic residues" evidence="12">
    <location>
        <begin position="1"/>
        <end position="14"/>
    </location>
</feature>
<evidence type="ECO:0000256" key="8">
    <source>
        <dbReference type="ARBA" id="ARBA00023125"/>
    </source>
</evidence>
<dbReference type="NCBIfam" id="TIGR01566">
    <property type="entry name" value="ZF_HD_prot_N"/>
    <property type="match status" value="1"/>
</dbReference>
<keyword evidence="5" id="KW-0863">Zinc-finger</keyword>
<evidence type="ECO:0000256" key="6">
    <source>
        <dbReference type="ARBA" id="ARBA00022833"/>
    </source>
</evidence>
<dbReference type="AlphaFoldDB" id="A0A835S157"/>
<evidence type="ECO:0000256" key="9">
    <source>
        <dbReference type="ARBA" id="ARBA00023155"/>
    </source>
</evidence>
<dbReference type="InterPro" id="IPR006455">
    <property type="entry name" value="Homeodomain_ZF_HD"/>
</dbReference>
<name>A0A835S157_VANPL</name>
<gene>
    <name evidence="14" type="ORF">HPP92_002113</name>
</gene>
<evidence type="ECO:0000256" key="11">
    <source>
        <dbReference type="ARBA" id="ARBA00023242"/>
    </source>
</evidence>
<dbReference type="NCBIfam" id="TIGR01565">
    <property type="entry name" value="homeo_ZF_HD"/>
    <property type="match status" value="1"/>
</dbReference>
<evidence type="ECO:0000256" key="12">
    <source>
        <dbReference type="SAM" id="MobiDB-lite"/>
    </source>
</evidence>
<evidence type="ECO:0000256" key="4">
    <source>
        <dbReference type="ARBA" id="ARBA00022723"/>
    </source>
</evidence>
<evidence type="ECO:0000256" key="5">
    <source>
        <dbReference type="ARBA" id="ARBA00022771"/>
    </source>
</evidence>
<keyword evidence="11" id="KW-0539">Nucleus</keyword>
<keyword evidence="4" id="KW-0479">Metal-binding</keyword>
<dbReference type="GO" id="GO:0005634">
    <property type="term" value="C:nucleus"/>
    <property type="evidence" value="ECO:0007669"/>
    <property type="project" value="UniProtKB-SubCell"/>
</dbReference>
<evidence type="ECO:0000256" key="10">
    <source>
        <dbReference type="ARBA" id="ARBA00023163"/>
    </source>
</evidence>
<evidence type="ECO:0000256" key="2">
    <source>
        <dbReference type="ARBA" id="ARBA00004123"/>
    </source>
</evidence>
<feature type="compositionally biased region" description="Acidic residues" evidence="12">
    <location>
        <begin position="108"/>
        <end position="125"/>
    </location>
</feature>
<dbReference type="Gene3D" id="1.10.10.60">
    <property type="entry name" value="Homeodomain-like"/>
    <property type="match status" value="1"/>
</dbReference>
<keyword evidence="10" id="KW-0804">Transcription</keyword>
<keyword evidence="9" id="KW-0371">Homeobox</keyword>
<comment type="subcellular location">
    <subcellularLocation>
        <location evidence="2">Nucleus</location>
    </subcellularLocation>
</comment>
<keyword evidence="6" id="KW-0862">Zinc</keyword>
<dbReference type="PANTHER" id="PTHR31948:SF72">
    <property type="entry name" value="ZINC-FINGER HOMEODOMAIN PROTEIN 10"/>
    <property type="match status" value="1"/>
</dbReference>
<dbReference type="GO" id="GO:0000976">
    <property type="term" value="F:transcription cis-regulatory region binding"/>
    <property type="evidence" value="ECO:0007669"/>
    <property type="project" value="TreeGrafter"/>
</dbReference>
<feature type="region of interest" description="Disordered" evidence="12">
    <location>
        <begin position="1"/>
        <end position="32"/>
    </location>
</feature>
<dbReference type="InterPro" id="IPR006456">
    <property type="entry name" value="ZF_HD_homeobox_Cys/His_dimer"/>
</dbReference>
<evidence type="ECO:0000313" key="15">
    <source>
        <dbReference type="Proteomes" id="UP000639772"/>
    </source>
</evidence>
<dbReference type="GO" id="GO:0050793">
    <property type="term" value="P:regulation of developmental process"/>
    <property type="evidence" value="ECO:0007669"/>
    <property type="project" value="TreeGrafter"/>
</dbReference>
<keyword evidence="8" id="KW-0238">DNA-binding</keyword>
<comment type="caution">
    <text evidence="14">The sequence shown here is derived from an EMBL/GenBank/DDBJ whole genome shotgun (WGS) entry which is preliminary data.</text>
</comment>
<dbReference type="GO" id="GO:0008270">
    <property type="term" value="F:zinc ion binding"/>
    <property type="evidence" value="ECO:0007669"/>
    <property type="project" value="UniProtKB-KW"/>
</dbReference>
<proteinExistence type="predicted"/>
<sequence length="300" mass="31574">MEQATRPRDSDVKPKAFPLPNGAAKKPSWPLTPAGDADDVLYRECMKNHAATLGGHALDGCGEFMPSPASNHADPTSLKCAACGCHRNFHRRVAGAQRALAAAVSGEDGFEGEGERDDAGEDDGAFDAVAGRRRSSSPPLPYFTSAPHMLLALSSGVRGGVPSPGTGKPLSTNLVVATPPPRKRFRTKFTPEQKERMLQLSERLGWRLQKRDEGLVDECCREIGVEKGVFKVWMHNNKHQLFGSSATRRGAAGGAITPFACAGHGRDGGEVGRAAGDNGSGVIGDGNGNGHVMYGSSSSS</sequence>
<dbReference type="Pfam" id="PF04770">
    <property type="entry name" value="ZF-HD_dimer"/>
    <property type="match status" value="1"/>
</dbReference>
<dbReference type="EMBL" id="JADCNM010000001">
    <property type="protein sequence ID" value="KAG0502041.1"/>
    <property type="molecule type" value="Genomic_DNA"/>
</dbReference>
<evidence type="ECO:0000256" key="1">
    <source>
        <dbReference type="ARBA" id="ARBA00004049"/>
    </source>
</evidence>
<feature type="region of interest" description="Disordered" evidence="12">
    <location>
        <begin position="106"/>
        <end position="125"/>
    </location>
</feature>
<comment type="subunit">
    <text evidence="3">Homo- and heterodimer with other ZFHD proteins.</text>
</comment>
<dbReference type="GO" id="GO:0003700">
    <property type="term" value="F:DNA-binding transcription factor activity"/>
    <property type="evidence" value="ECO:0007669"/>
    <property type="project" value="TreeGrafter"/>
</dbReference>
<reference evidence="14 15" key="1">
    <citation type="journal article" date="2020" name="Nat. Food">
        <title>A phased Vanilla planifolia genome enables genetic improvement of flavour and production.</title>
        <authorList>
            <person name="Hasing T."/>
            <person name="Tang H."/>
            <person name="Brym M."/>
            <person name="Khazi F."/>
            <person name="Huang T."/>
            <person name="Chambers A.H."/>
        </authorList>
    </citation>
    <scope>NUCLEOTIDE SEQUENCE [LARGE SCALE GENOMIC DNA]</scope>
    <source>
        <tissue evidence="14">Leaf</tissue>
    </source>
</reference>
<comment type="function">
    <text evidence="1">Putative transcription factor.</text>
</comment>
<dbReference type="Proteomes" id="UP000639772">
    <property type="component" value="Chromosome 1"/>
</dbReference>
<dbReference type="FunFam" id="1.10.10.60:FF:000257">
    <property type="entry name" value="Zinc-finger homeodomain protein 2"/>
    <property type="match status" value="1"/>
</dbReference>
<feature type="compositionally biased region" description="Gly residues" evidence="12">
    <location>
        <begin position="278"/>
        <end position="289"/>
    </location>
</feature>